<reference evidence="1 2" key="1">
    <citation type="submission" date="2018-06" db="EMBL/GenBank/DDBJ databases">
        <authorList>
            <consortium name="Pathogen Informatics"/>
            <person name="Doyle S."/>
        </authorList>
    </citation>
    <scope>NUCLEOTIDE SEQUENCE [LARGE SCALE GENOMIC DNA]</scope>
    <source>
        <strain evidence="1 2">NCTC13291</strain>
    </source>
</reference>
<accession>A0A379PR48</accession>
<evidence type="ECO:0000313" key="1">
    <source>
        <dbReference type="EMBL" id="SUE95589.1"/>
    </source>
</evidence>
<organism evidence="1 2">
    <name type="scientific">Roseomonas mucosa</name>
    <dbReference type="NCBI Taxonomy" id="207340"/>
    <lineage>
        <taxon>Bacteria</taxon>
        <taxon>Pseudomonadati</taxon>
        <taxon>Pseudomonadota</taxon>
        <taxon>Alphaproteobacteria</taxon>
        <taxon>Acetobacterales</taxon>
        <taxon>Roseomonadaceae</taxon>
        <taxon>Roseomonas</taxon>
    </lineage>
</organism>
<sequence>MVSIMAGQSISAHADAETVSKLRGIAAREGRTPSQLTAASLKLYLDLPGTVRAALRDIEALGTPDDRHNLLRAIARTVVSTQYEVARRRVAETMRIQHEDALESDEDILAEAVRATTTPR</sequence>
<evidence type="ECO:0008006" key="3">
    <source>
        <dbReference type="Google" id="ProtNLM"/>
    </source>
</evidence>
<name>A0A379PR48_9PROT</name>
<dbReference type="Proteomes" id="UP000254919">
    <property type="component" value="Unassembled WGS sequence"/>
</dbReference>
<protein>
    <recommendedName>
        <fullName evidence="3">Ribbon-helix-helix protein CopG domain-containing protein</fullName>
    </recommendedName>
</protein>
<dbReference type="AlphaFoldDB" id="A0A379PR48"/>
<evidence type="ECO:0000313" key="2">
    <source>
        <dbReference type="Proteomes" id="UP000254919"/>
    </source>
</evidence>
<proteinExistence type="predicted"/>
<dbReference type="EMBL" id="UGVN01000003">
    <property type="protein sequence ID" value="SUE95589.1"/>
    <property type="molecule type" value="Genomic_DNA"/>
</dbReference>
<gene>
    <name evidence="1" type="ORF">NCTC13291_04477</name>
</gene>
<dbReference type="RefSeq" id="WP_019463446.1">
    <property type="nucleotide sequence ID" value="NZ_CBCSHT010000073.1"/>
</dbReference>